<protein>
    <submittedName>
        <fullName evidence="4">Uncharacterized protein</fullName>
    </submittedName>
</protein>
<dbReference type="InterPro" id="IPR041694">
    <property type="entry name" value="ADH_N_2"/>
</dbReference>
<dbReference type="SUPFAM" id="SSF51735">
    <property type="entry name" value="NAD(P)-binding Rossmann-fold domains"/>
    <property type="match status" value="1"/>
</dbReference>
<evidence type="ECO:0000259" key="3">
    <source>
        <dbReference type="Pfam" id="PF16884"/>
    </source>
</evidence>
<comment type="caution">
    <text evidence="4">The sequence shown here is derived from an EMBL/GenBank/DDBJ whole genome shotgun (WGS) entry which is preliminary data.</text>
</comment>
<dbReference type="EMBL" id="JABTTQ020000005">
    <property type="protein sequence ID" value="KAK6156504.1"/>
    <property type="molecule type" value="Genomic_DNA"/>
</dbReference>
<evidence type="ECO:0000313" key="4">
    <source>
        <dbReference type="EMBL" id="KAK6156504.1"/>
    </source>
</evidence>
<dbReference type="InterPro" id="IPR013149">
    <property type="entry name" value="ADH-like_C"/>
</dbReference>
<feature type="domain" description="Alcohol dehydrogenase-like C-terminal" evidence="2">
    <location>
        <begin position="154"/>
        <end position="257"/>
    </location>
</feature>
<name>A0ABR0XBG6_REHGL</name>
<proteinExistence type="predicted"/>
<sequence>MEAVRNKYVVTRCHIDGAPNESDFSVCEQQISLKLQYSCQGSDNINNVVLVKTLYASIDPAHLNRMKTRSFTHTINPFSAVIPGQVIGAVGVGRVVDSRHPDFKTGDLVSGWLSWAEYTIVTPASQHMEGYSKFANPKRARKCLFLPLPDQLVDLLKETIGFDAAFNYKEETNFNAALQRYLPEGIDIYFDNVGGEMLEAAVQNMNLFGRIAVCGVISEYTDTQKKAKPDMVQLIYKRIKIEGFLAIDLNDIYPEFISTTVQYLQTGKLKVIEDMSYGVESIPSAFVDIFRGNNIGKKVVKIAED</sequence>
<dbReference type="InterPro" id="IPR036291">
    <property type="entry name" value="NAD(P)-bd_dom_sf"/>
</dbReference>
<evidence type="ECO:0000259" key="2">
    <source>
        <dbReference type="Pfam" id="PF00107"/>
    </source>
</evidence>
<dbReference type="InterPro" id="IPR045010">
    <property type="entry name" value="MDR_fam"/>
</dbReference>
<dbReference type="PANTHER" id="PTHR43205">
    <property type="entry name" value="PROSTAGLANDIN REDUCTASE"/>
    <property type="match status" value="1"/>
</dbReference>
<dbReference type="Proteomes" id="UP001318860">
    <property type="component" value="Unassembled WGS sequence"/>
</dbReference>
<evidence type="ECO:0000313" key="5">
    <source>
        <dbReference type="Proteomes" id="UP001318860"/>
    </source>
</evidence>
<reference evidence="4 5" key="1">
    <citation type="journal article" date="2021" name="Comput. Struct. Biotechnol. J.">
        <title>De novo genome assembly of the potent medicinal plant Rehmannia glutinosa using nanopore technology.</title>
        <authorList>
            <person name="Ma L."/>
            <person name="Dong C."/>
            <person name="Song C."/>
            <person name="Wang X."/>
            <person name="Zheng X."/>
            <person name="Niu Y."/>
            <person name="Chen S."/>
            <person name="Feng W."/>
        </authorList>
    </citation>
    <scope>NUCLEOTIDE SEQUENCE [LARGE SCALE GENOMIC DNA]</scope>
    <source>
        <strain evidence="4">DH-2019</strain>
    </source>
</reference>
<dbReference type="Gene3D" id="3.40.50.720">
    <property type="entry name" value="NAD(P)-binding Rossmann-like Domain"/>
    <property type="match status" value="1"/>
</dbReference>
<dbReference type="SUPFAM" id="SSF50129">
    <property type="entry name" value="GroES-like"/>
    <property type="match status" value="1"/>
</dbReference>
<keyword evidence="5" id="KW-1185">Reference proteome</keyword>
<evidence type="ECO:0000256" key="1">
    <source>
        <dbReference type="ARBA" id="ARBA00023002"/>
    </source>
</evidence>
<dbReference type="Pfam" id="PF16884">
    <property type="entry name" value="ADH_N_2"/>
    <property type="match status" value="1"/>
</dbReference>
<gene>
    <name evidence="4" type="ORF">DH2020_010752</name>
</gene>
<feature type="domain" description="Oxidoreductase N-terminal" evidence="3">
    <location>
        <begin position="11"/>
        <end position="124"/>
    </location>
</feature>
<dbReference type="Gene3D" id="3.90.180.10">
    <property type="entry name" value="Medium-chain alcohol dehydrogenases, catalytic domain"/>
    <property type="match status" value="2"/>
</dbReference>
<accession>A0ABR0XBG6</accession>
<dbReference type="Pfam" id="PF00107">
    <property type="entry name" value="ADH_zinc_N"/>
    <property type="match status" value="1"/>
</dbReference>
<dbReference type="PANTHER" id="PTHR43205:SF12">
    <property type="entry name" value="OS06G0602900 PROTEIN"/>
    <property type="match status" value="1"/>
</dbReference>
<keyword evidence="1" id="KW-0560">Oxidoreductase</keyword>
<dbReference type="InterPro" id="IPR011032">
    <property type="entry name" value="GroES-like_sf"/>
</dbReference>
<organism evidence="4 5">
    <name type="scientific">Rehmannia glutinosa</name>
    <name type="common">Chinese foxglove</name>
    <dbReference type="NCBI Taxonomy" id="99300"/>
    <lineage>
        <taxon>Eukaryota</taxon>
        <taxon>Viridiplantae</taxon>
        <taxon>Streptophyta</taxon>
        <taxon>Embryophyta</taxon>
        <taxon>Tracheophyta</taxon>
        <taxon>Spermatophyta</taxon>
        <taxon>Magnoliopsida</taxon>
        <taxon>eudicotyledons</taxon>
        <taxon>Gunneridae</taxon>
        <taxon>Pentapetalae</taxon>
        <taxon>asterids</taxon>
        <taxon>lamiids</taxon>
        <taxon>Lamiales</taxon>
        <taxon>Orobanchaceae</taxon>
        <taxon>Rehmannieae</taxon>
        <taxon>Rehmannia</taxon>
    </lineage>
</organism>